<dbReference type="PANTHER" id="PTHR32170:SF4">
    <property type="entry name" value="DUF3437 DOMAIN-CONTAINING PROTEIN-RELATED"/>
    <property type="match status" value="1"/>
</dbReference>
<dbReference type="GO" id="GO:0010499">
    <property type="term" value="P:proteasomal ubiquitin-independent protein catabolic process"/>
    <property type="evidence" value="ECO:0007669"/>
    <property type="project" value="TreeGrafter"/>
</dbReference>
<dbReference type="GO" id="GO:0005829">
    <property type="term" value="C:cytosol"/>
    <property type="evidence" value="ECO:0007669"/>
    <property type="project" value="TreeGrafter"/>
</dbReference>
<name>A0A0B1T7Z3_OESDE</name>
<dbReference type="Proteomes" id="UP000053660">
    <property type="component" value="Unassembled WGS sequence"/>
</dbReference>
<evidence type="ECO:0000256" key="1">
    <source>
        <dbReference type="SAM" id="MobiDB-lite"/>
    </source>
</evidence>
<dbReference type="OrthoDB" id="5848339at2759"/>
<feature type="region of interest" description="Disordered" evidence="1">
    <location>
        <begin position="51"/>
        <end position="78"/>
    </location>
</feature>
<evidence type="ECO:0000313" key="3">
    <source>
        <dbReference type="Proteomes" id="UP000053660"/>
    </source>
</evidence>
<reference evidence="2 3" key="1">
    <citation type="submission" date="2014-03" db="EMBL/GenBank/DDBJ databases">
        <title>Draft genome of the hookworm Oesophagostomum dentatum.</title>
        <authorList>
            <person name="Mitreva M."/>
        </authorList>
    </citation>
    <scope>NUCLEOTIDE SEQUENCE [LARGE SCALE GENOMIC DNA]</scope>
    <source>
        <strain evidence="2 3">OD-Hann</strain>
    </source>
</reference>
<accession>A0A0B1T7Z3</accession>
<evidence type="ECO:0008006" key="4">
    <source>
        <dbReference type="Google" id="ProtNLM"/>
    </source>
</evidence>
<dbReference type="PANTHER" id="PTHR32170">
    <property type="entry name" value="PROTEASOME ACTIVATOR COMPLEX SUBUNIT 4"/>
    <property type="match status" value="1"/>
</dbReference>
<evidence type="ECO:0000313" key="2">
    <source>
        <dbReference type="EMBL" id="KHJ93633.1"/>
    </source>
</evidence>
<gene>
    <name evidence="2" type="ORF">OESDEN_06454</name>
</gene>
<dbReference type="InterPro" id="IPR035309">
    <property type="entry name" value="PSME4"/>
</dbReference>
<dbReference type="EMBL" id="KN550678">
    <property type="protein sequence ID" value="KHJ93633.1"/>
    <property type="molecule type" value="Genomic_DNA"/>
</dbReference>
<proteinExistence type="predicted"/>
<organism evidence="2 3">
    <name type="scientific">Oesophagostomum dentatum</name>
    <name type="common">Nodular worm</name>
    <dbReference type="NCBI Taxonomy" id="61180"/>
    <lineage>
        <taxon>Eukaryota</taxon>
        <taxon>Metazoa</taxon>
        <taxon>Ecdysozoa</taxon>
        <taxon>Nematoda</taxon>
        <taxon>Chromadorea</taxon>
        <taxon>Rhabditida</taxon>
        <taxon>Rhabditina</taxon>
        <taxon>Rhabditomorpha</taxon>
        <taxon>Strongyloidea</taxon>
        <taxon>Strongylidae</taxon>
        <taxon>Oesophagostomum</taxon>
    </lineage>
</organism>
<protein>
    <recommendedName>
        <fullName evidence="4">Proteasome activator Blm10 mid region domain-containing protein</fullName>
    </recommendedName>
</protein>
<dbReference type="GO" id="GO:0070628">
    <property type="term" value="F:proteasome binding"/>
    <property type="evidence" value="ECO:0007669"/>
    <property type="project" value="InterPro"/>
</dbReference>
<feature type="compositionally biased region" description="Polar residues" evidence="1">
    <location>
        <begin position="55"/>
        <end position="78"/>
    </location>
</feature>
<sequence>MNNDLKSLPARFQLEGIDVWLRRFENKIDVLASHSNSPTKKTSMLLYADSDKTTAQHSTPSEQVGLQRRSVTPESENNTEPQIYLRTLLEFLLQYYDDCMTCLTPGIISLFPLLIEYANEDENESNESFKDIDIRNNASSLVHESMSSLLVNQQFAESFPDVVVRVRLNFRTRLTYLQPVLSFLHYGIRDLLYISSSTYYRSCSWRARASVLKFLQVLVFSNIYTLEKFHVPKKVVKLLFEALKDRQVENECSIWQSMFVSGKQPKDFLREPIYKYQWRSGEGVDHGSENF</sequence>
<dbReference type="GO" id="GO:0005634">
    <property type="term" value="C:nucleus"/>
    <property type="evidence" value="ECO:0007669"/>
    <property type="project" value="TreeGrafter"/>
</dbReference>
<keyword evidence="3" id="KW-1185">Reference proteome</keyword>
<dbReference type="GO" id="GO:0016504">
    <property type="term" value="F:peptidase activator activity"/>
    <property type="evidence" value="ECO:0007669"/>
    <property type="project" value="InterPro"/>
</dbReference>
<dbReference type="AlphaFoldDB" id="A0A0B1T7Z3"/>